<reference evidence="4 5" key="1">
    <citation type="submission" date="2019-10" db="EMBL/GenBank/DDBJ databases">
        <title>Georgenia wutianyii sp. nov. and Georgenia yuyongxinii sp. nov. isolated from plateau pika (Ochotona curzoniae) in the Qinghai-Tibet plateau of China.</title>
        <authorList>
            <person name="Tian Z."/>
        </authorList>
    </citation>
    <scope>NUCLEOTIDE SEQUENCE [LARGE SCALE GENOMIC DNA]</scope>
    <source>
        <strain evidence="4 5">JCM 19765</strain>
    </source>
</reference>
<dbReference type="InterPro" id="IPR007060">
    <property type="entry name" value="FtsL/DivIC"/>
</dbReference>
<organism evidence="4 5">
    <name type="scientific">Georgenia subflava</name>
    <dbReference type="NCBI Taxonomy" id="1622177"/>
    <lineage>
        <taxon>Bacteria</taxon>
        <taxon>Bacillati</taxon>
        <taxon>Actinomycetota</taxon>
        <taxon>Actinomycetes</taxon>
        <taxon>Micrococcales</taxon>
        <taxon>Bogoriellaceae</taxon>
        <taxon>Georgenia</taxon>
    </lineage>
</organism>
<evidence type="ECO:0008006" key="6">
    <source>
        <dbReference type="Google" id="ProtNLM"/>
    </source>
</evidence>
<dbReference type="AlphaFoldDB" id="A0A6N7EQD0"/>
<feature type="compositionally biased region" description="Low complexity" evidence="2">
    <location>
        <begin position="116"/>
        <end position="159"/>
    </location>
</feature>
<keyword evidence="3" id="KW-1133">Transmembrane helix</keyword>
<protein>
    <recommendedName>
        <fullName evidence="6">Septum formation initiator family protein</fullName>
    </recommendedName>
</protein>
<dbReference type="Pfam" id="PF04977">
    <property type="entry name" value="DivIC"/>
    <property type="match status" value="1"/>
</dbReference>
<keyword evidence="1" id="KW-0175">Coiled coil</keyword>
<evidence type="ECO:0000256" key="1">
    <source>
        <dbReference type="SAM" id="Coils"/>
    </source>
</evidence>
<feature type="compositionally biased region" description="Polar residues" evidence="2">
    <location>
        <begin position="66"/>
        <end position="78"/>
    </location>
</feature>
<feature type="coiled-coil region" evidence="1">
    <location>
        <begin position="210"/>
        <end position="237"/>
    </location>
</feature>
<comment type="caution">
    <text evidence="4">The sequence shown here is derived from an EMBL/GenBank/DDBJ whole genome shotgun (WGS) entry which is preliminary data.</text>
</comment>
<proteinExistence type="predicted"/>
<evidence type="ECO:0000313" key="5">
    <source>
        <dbReference type="Proteomes" id="UP000437709"/>
    </source>
</evidence>
<keyword evidence="3" id="KW-0812">Transmembrane</keyword>
<dbReference type="OrthoDB" id="5187715at2"/>
<dbReference type="Proteomes" id="UP000437709">
    <property type="component" value="Unassembled WGS sequence"/>
</dbReference>
<gene>
    <name evidence="4" type="ORF">GB881_15080</name>
</gene>
<feature type="region of interest" description="Disordered" evidence="2">
    <location>
        <begin position="309"/>
        <end position="330"/>
    </location>
</feature>
<feature type="region of interest" description="Disordered" evidence="2">
    <location>
        <begin position="1"/>
        <end position="175"/>
    </location>
</feature>
<feature type="compositionally biased region" description="Low complexity" evidence="2">
    <location>
        <begin position="10"/>
        <end position="23"/>
    </location>
</feature>
<accession>A0A6N7EQD0</accession>
<evidence type="ECO:0000256" key="2">
    <source>
        <dbReference type="SAM" id="MobiDB-lite"/>
    </source>
</evidence>
<sequence length="330" mass="33331">MGEHDLMTSRRPAAPRGPAARPGTTAKRTPAQPSGRGGRSGARTGEKRTSAQAGSGDGARSGGSAKTGTPAQSGSTTKVGGAANSGGTTKVGGAAKSGGTARSGSSAKPGTAARPGTSKTGASTKSSASARPGGSARPAGTGRAGARSGGARTATRATGHPSATRQRRAVSFGLPGRDGEARPTVSLRALGLFLVLLIAFAVLAPTMRFAVTQQEQLRDLNSRVSEAQGRNADLERQLARWQDPEYVQAQARDRLGYVMPGETPYVVVDPETVVGGQSAAETEAAEREAARAAATPWYMRVWDSVQVAGESVTGGEDPSGLTVPTEGATP</sequence>
<feature type="transmembrane region" description="Helical" evidence="3">
    <location>
        <begin position="190"/>
        <end position="211"/>
    </location>
</feature>
<evidence type="ECO:0000256" key="3">
    <source>
        <dbReference type="SAM" id="Phobius"/>
    </source>
</evidence>
<dbReference type="EMBL" id="WHPC01000075">
    <property type="protein sequence ID" value="MPV38346.1"/>
    <property type="molecule type" value="Genomic_DNA"/>
</dbReference>
<evidence type="ECO:0000313" key="4">
    <source>
        <dbReference type="EMBL" id="MPV38346.1"/>
    </source>
</evidence>
<name>A0A6N7EQD0_9MICO</name>
<keyword evidence="5" id="KW-1185">Reference proteome</keyword>
<keyword evidence="3" id="KW-0472">Membrane</keyword>